<dbReference type="InterPro" id="IPR024079">
    <property type="entry name" value="MetalloPept_cat_dom_sf"/>
</dbReference>
<dbReference type="InterPro" id="IPR011049">
    <property type="entry name" value="Serralysin-like_metalloprot_C"/>
</dbReference>
<dbReference type="AlphaFoldDB" id="A0AA41YPB9"/>
<dbReference type="InterPro" id="IPR036844">
    <property type="entry name" value="Hint_dom_sf"/>
</dbReference>
<dbReference type="Pfam" id="PF13403">
    <property type="entry name" value="Hint_2"/>
    <property type="match status" value="1"/>
</dbReference>
<dbReference type="Gene3D" id="2.170.16.10">
    <property type="entry name" value="Hedgehog/Intein (Hint) domain"/>
    <property type="match status" value="1"/>
</dbReference>
<proteinExistence type="predicted"/>
<dbReference type="SUPFAM" id="SSF51120">
    <property type="entry name" value="beta-Roll"/>
    <property type="match status" value="1"/>
</dbReference>
<organism evidence="5 6">
    <name type="scientific">Limobrevibacterium gyesilva</name>
    <dbReference type="NCBI Taxonomy" id="2991712"/>
    <lineage>
        <taxon>Bacteria</taxon>
        <taxon>Pseudomonadati</taxon>
        <taxon>Pseudomonadota</taxon>
        <taxon>Alphaproteobacteria</taxon>
        <taxon>Acetobacterales</taxon>
        <taxon>Acetobacteraceae</taxon>
        <taxon>Limobrevibacterium</taxon>
    </lineage>
</organism>
<sequence length="749" mass="80271">MSGPTQTQLDTIAYTAGIDADGVLTAVDGWRWAGDDPATYNGPESTHKWGGGIAGTPGGTVSYYFDVGSNWSADEMGSFTASLTLWSDLANIQFVQTADAAAANMTFYRYGSTTPGADLDDGAYAEAQYVAGRPGDVTIPTTQKGMISIDTVGAWSKLDSFTDYGGYGPGTIVHELGHLMGLMHTGPYNGDVNIATQQYNATDTTLWSIMSYIGPGDSAAKYFADYPVQGTDWGRGDDGYTRTPVTPMMLDIAAVQQLYGQSTSATFSGGQIYGFNCNISDAARPFFDFTVNTAPVITLWNYGTGNTLDLSGYATGSTINLNPGTFSSCDGMINNIGIAYNTVIDHAIGGAGDDMFYVSNFSSWIDGQGGNNVVMFGGYYVDYSISRAEDTVTVIDNILGHGGTYTLLNIQLLQFTDRSVHTSEIPCFAKGTRILTQRGAVAVEDLAVGDLLVTLRRARLAPVRWIGHRTVDCRHHPRPWDVMPVRVSASAFGPQQPHRDVVLSPDHAVFVDGVLIPIRYLINGTTIVQQSVSDVTYYHVELPVHDVIVAEGLPAESYLDTGNRSTFANGGTTAMLHADFARDAWTAQGCAELVLAGPQRARVRQRLLTQAAALGHALTDDPELSVCVDGHDLPAEVTGSTWRVRLPAGASRLRLASRVGVPAHVCAEQDDTRPLGVAISDLRIDGQAVPPGDPRRGRGWHAPEEAWQWTDGDAELACTGAREVTFAVAFAGRYWQVSATGSSRNARRA</sequence>
<dbReference type="Proteomes" id="UP001165679">
    <property type="component" value="Unassembled WGS sequence"/>
</dbReference>
<reference evidence="5" key="1">
    <citation type="submission" date="2022-09" db="EMBL/GenBank/DDBJ databases">
        <title>Rhodovastum sp. nov. RN2-1 isolated from soil in Seongnam, South Korea.</title>
        <authorList>
            <person name="Le N.T."/>
        </authorList>
    </citation>
    <scope>NUCLEOTIDE SEQUENCE</scope>
    <source>
        <strain evidence="5">RN2-1</strain>
    </source>
</reference>
<dbReference type="GO" id="GO:0005615">
    <property type="term" value="C:extracellular space"/>
    <property type="evidence" value="ECO:0007669"/>
    <property type="project" value="InterPro"/>
</dbReference>
<dbReference type="InterPro" id="IPR006141">
    <property type="entry name" value="Intein_N"/>
</dbReference>
<comment type="subcellular location">
    <subcellularLocation>
        <location evidence="1">Secreted</location>
    </subcellularLocation>
</comment>
<comment type="caution">
    <text evidence="5">The sequence shown here is derived from an EMBL/GenBank/DDBJ whole genome shotgun (WGS) entry which is preliminary data.</text>
</comment>
<dbReference type="EMBL" id="JAPDNT010000019">
    <property type="protein sequence ID" value="MCW3476430.1"/>
    <property type="molecule type" value="Genomic_DNA"/>
</dbReference>
<dbReference type="PROSITE" id="PS50817">
    <property type="entry name" value="INTEIN_N_TER"/>
    <property type="match status" value="1"/>
</dbReference>
<keyword evidence="2" id="KW-0964">Secreted</keyword>
<dbReference type="SUPFAM" id="SSF55486">
    <property type="entry name" value="Metalloproteases ('zincins'), catalytic domain"/>
    <property type="match status" value="1"/>
</dbReference>
<evidence type="ECO:0000256" key="1">
    <source>
        <dbReference type="ARBA" id="ARBA00004613"/>
    </source>
</evidence>
<dbReference type="GO" id="GO:0008270">
    <property type="term" value="F:zinc ion binding"/>
    <property type="evidence" value="ECO:0007669"/>
    <property type="project" value="InterPro"/>
</dbReference>
<dbReference type="Gene3D" id="3.40.390.10">
    <property type="entry name" value="Collagenase (Catalytic Domain)"/>
    <property type="match status" value="1"/>
</dbReference>
<gene>
    <name evidence="5" type="ORF">OL599_17855</name>
</gene>
<evidence type="ECO:0000313" key="5">
    <source>
        <dbReference type="EMBL" id="MCW3476430.1"/>
    </source>
</evidence>
<evidence type="ECO:0000313" key="6">
    <source>
        <dbReference type="Proteomes" id="UP001165679"/>
    </source>
</evidence>
<dbReference type="SUPFAM" id="SSF51294">
    <property type="entry name" value="Hedgehog/intein (Hint) domain"/>
    <property type="match status" value="1"/>
</dbReference>
<dbReference type="GO" id="GO:0008237">
    <property type="term" value="F:metallopeptidase activity"/>
    <property type="evidence" value="ECO:0007669"/>
    <property type="project" value="InterPro"/>
</dbReference>
<protein>
    <submittedName>
        <fullName evidence="5">Hint domain-containing protein</fullName>
    </submittedName>
</protein>
<keyword evidence="3" id="KW-0677">Repeat</keyword>
<dbReference type="Gene3D" id="2.150.10.10">
    <property type="entry name" value="Serralysin-like metalloprotease, C-terminal"/>
    <property type="match status" value="1"/>
</dbReference>
<dbReference type="InterPro" id="IPR006026">
    <property type="entry name" value="Peptidase_Metallo"/>
</dbReference>
<keyword evidence="6" id="KW-1185">Reference proteome</keyword>
<evidence type="ECO:0000256" key="3">
    <source>
        <dbReference type="ARBA" id="ARBA00022737"/>
    </source>
</evidence>
<reference evidence="5" key="2">
    <citation type="submission" date="2022-10" db="EMBL/GenBank/DDBJ databases">
        <authorList>
            <person name="Trinh H.N."/>
        </authorList>
    </citation>
    <scope>NUCLEOTIDE SEQUENCE</scope>
    <source>
        <strain evidence="5">RN2-1</strain>
    </source>
</reference>
<dbReference type="GO" id="GO:0005509">
    <property type="term" value="F:calcium ion binding"/>
    <property type="evidence" value="ECO:0007669"/>
    <property type="project" value="InterPro"/>
</dbReference>
<name>A0AA41YPB9_9PROT</name>
<evidence type="ECO:0000259" key="4">
    <source>
        <dbReference type="SMART" id="SM00235"/>
    </source>
</evidence>
<dbReference type="InterPro" id="IPR013858">
    <property type="entry name" value="Peptidase_M10B_C"/>
</dbReference>
<accession>A0AA41YPB9</accession>
<feature type="domain" description="Peptidase metallopeptidase" evidence="4">
    <location>
        <begin position="45"/>
        <end position="215"/>
    </location>
</feature>
<dbReference type="InterPro" id="IPR028992">
    <property type="entry name" value="Hedgehog/Intein_dom"/>
</dbReference>
<dbReference type="Pfam" id="PF08548">
    <property type="entry name" value="Peptidase_M10_C"/>
    <property type="match status" value="1"/>
</dbReference>
<evidence type="ECO:0000256" key="2">
    <source>
        <dbReference type="ARBA" id="ARBA00022525"/>
    </source>
</evidence>
<dbReference type="GO" id="GO:0016539">
    <property type="term" value="P:intein-mediated protein splicing"/>
    <property type="evidence" value="ECO:0007669"/>
    <property type="project" value="InterPro"/>
</dbReference>
<dbReference type="RefSeq" id="WP_264715221.1">
    <property type="nucleotide sequence ID" value="NZ_JAPDNT010000019.1"/>
</dbReference>
<dbReference type="SMART" id="SM00235">
    <property type="entry name" value="ZnMc"/>
    <property type="match status" value="1"/>
</dbReference>